<proteinExistence type="predicted"/>
<dbReference type="AlphaFoldDB" id="A0AAE1B298"/>
<feature type="transmembrane region" description="Helical" evidence="1">
    <location>
        <begin position="58"/>
        <end position="81"/>
    </location>
</feature>
<dbReference type="Proteomes" id="UP001283361">
    <property type="component" value="Unassembled WGS sequence"/>
</dbReference>
<evidence type="ECO:0000256" key="1">
    <source>
        <dbReference type="SAM" id="Phobius"/>
    </source>
</evidence>
<keyword evidence="1" id="KW-0472">Membrane</keyword>
<sequence>MEVLISCYEDIQRKRQYRISQRVADDSERLNPVEVEETHQDLTSTAAPANQVGGKRRLFHVFVISQIISLFPASFFTPYILQFLPPSHTTSTLPNPAPSPLSPLFARATLVFKFCAAPCSGGADASPTSVGGDATIRDIVGREL</sequence>
<name>A0AAE1B298_9GAST</name>
<keyword evidence="1" id="KW-1133">Transmembrane helix</keyword>
<comment type="caution">
    <text evidence="2">The sequence shown here is derived from an EMBL/GenBank/DDBJ whole genome shotgun (WGS) entry which is preliminary data.</text>
</comment>
<reference evidence="2" key="1">
    <citation type="journal article" date="2023" name="G3 (Bethesda)">
        <title>A reference genome for the long-term kleptoplast-retaining sea slug Elysia crispata morphotype clarki.</title>
        <authorList>
            <person name="Eastman K.E."/>
            <person name="Pendleton A.L."/>
            <person name="Shaikh M.A."/>
            <person name="Suttiyut T."/>
            <person name="Ogas R."/>
            <person name="Tomko P."/>
            <person name="Gavelis G."/>
            <person name="Widhalm J.R."/>
            <person name="Wisecaver J.H."/>
        </authorList>
    </citation>
    <scope>NUCLEOTIDE SEQUENCE</scope>
    <source>
        <strain evidence="2">ECLA1</strain>
    </source>
</reference>
<dbReference type="EMBL" id="JAWDGP010000667">
    <property type="protein sequence ID" value="KAK3798504.1"/>
    <property type="molecule type" value="Genomic_DNA"/>
</dbReference>
<gene>
    <name evidence="2" type="ORF">RRG08_063513</name>
</gene>
<keyword evidence="3" id="KW-1185">Reference proteome</keyword>
<organism evidence="2 3">
    <name type="scientific">Elysia crispata</name>
    <name type="common">lettuce slug</name>
    <dbReference type="NCBI Taxonomy" id="231223"/>
    <lineage>
        <taxon>Eukaryota</taxon>
        <taxon>Metazoa</taxon>
        <taxon>Spiralia</taxon>
        <taxon>Lophotrochozoa</taxon>
        <taxon>Mollusca</taxon>
        <taxon>Gastropoda</taxon>
        <taxon>Heterobranchia</taxon>
        <taxon>Euthyneura</taxon>
        <taxon>Panpulmonata</taxon>
        <taxon>Sacoglossa</taxon>
        <taxon>Placobranchoidea</taxon>
        <taxon>Plakobranchidae</taxon>
        <taxon>Elysia</taxon>
    </lineage>
</organism>
<protein>
    <submittedName>
        <fullName evidence="2">Uncharacterized protein</fullName>
    </submittedName>
</protein>
<evidence type="ECO:0000313" key="3">
    <source>
        <dbReference type="Proteomes" id="UP001283361"/>
    </source>
</evidence>
<evidence type="ECO:0000313" key="2">
    <source>
        <dbReference type="EMBL" id="KAK3798504.1"/>
    </source>
</evidence>
<accession>A0AAE1B298</accession>
<keyword evidence="1" id="KW-0812">Transmembrane</keyword>